<feature type="region of interest" description="Disordered" evidence="1">
    <location>
        <begin position="65"/>
        <end position="89"/>
    </location>
</feature>
<evidence type="ECO:0000313" key="3">
    <source>
        <dbReference type="Proteomes" id="UP000192783"/>
    </source>
</evidence>
<dbReference type="OrthoDB" id="5518923at2"/>
<dbReference type="STRING" id="1121390.SAMN02746041_02125"/>
<evidence type="ECO:0000256" key="1">
    <source>
        <dbReference type="SAM" id="MobiDB-lite"/>
    </source>
</evidence>
<dbReference type="EMBL" id="FWXF01000011">
    <property type="protein sequence ID" value="SMC24875.1"/>
    <property type="molecule type" value="Genomic_DNA"/>
</dbReference>
<name>A0A1W1XLX2_9BACT</name>
<gene>
    <name evidence="2" type="ORF">SAMN02746041_02125</name>
</gene>
<feature type="compositionally biased region" description="Basic residues" evidence="1">
    <location>
        <begin position="73"/>
        <end position="89"/>
    </location>
</feature>
<dbReference type="AlphaFoldDB" id="A0A1W1XLX2"/>
<evidence type="ECO:0000313" key="2">
    <source>
        <dbReference type="EMBL" id="SMC24875.1"/>
    </source>
</evidence>
<reference evidence="2 3" key="1">
    <citation type="submission" date="2017-04" db="EMBL/GenBank/DDBJ databases">
        <authorList>
            <person name="Afonso C.L."/>
            <person name="Miller P.J."/>
            <person name="Scott M.A."/>
            <person name="Spackman E."/>
            <person name="Goraichik I."/>
            <person name="Dimitrov K.M."/>
            <person name="Suarez D.L."/>
            <person name="Swayne D.E."/>
        </authorList>
    </citation>
    <scope>NUCLEOTIDE SEQUENCE [LARGE SCALE GENOMIC DNA]</scope>
    <source>
        <strain evidence="2 3">DSM 13146</strain>
    </source>
</reference>
<keyword evidence="3" id="KW-1185">Reference proteome</keyword>
<dbReference type="RefSeq" id="WP_084057862.1">
    <property type="nucleotide sequence ID" value="NZ_FWXF01000011.1"/>
</dbReference>
<proteinExistence type="predicted"/>
<protein>
    <submittedName>
        <fullName evidence="2">Uncharacterized protein</fullName>
    </submittedName>
</protein>
<sequence length="174" mass="19396">MGLELLPLEQIGYHQSGGNLVSEPKDHKPDIMTELLQGNAPQVTTRENDLIERLAFYLKRLEQRAASPDPAKKAPKARPPRAPRPKKKATYYLTKVLLRRLDEAQQTLKELSGESGRPIVSKSLIVELALKTAIQDLERSGRASRLVKLIGSLQAQHARAQEKAGRKKHGEGQK</sequence>
<dbReference type="Proteomes" id="UP000192783">
    <property type="component" value="Unassembled WGS sequence"/>
</dbReference>
<accession>A0A1W1XLX2</accession>
<organism evidence="2 3">
    <name type="scientific">Desulfacinum hydrothermale DSM 13146</name>
    <dbReference type="NCBI Taxonomy" id="1121390"/>
    <lineage>
        <taxon>Bacteria</taxon>
        <taxon>Pseudomonadati</taxon>
        <taxon>Thermodesulfobacteriota</taxon>
        <taxon>Syntrophobacteria</taxon>
        <taxon>Syntrophobacterales</taxon>
        <taxon>Syntrophobacteraceae</taxon>
        <taxon>Desulfacinum</taxon>
    </lineage>
</organism>